<dbReference type="Gene3D" id="3.40.50.1820">
    <property type="entry name" value="alpha/beta hydrolase"/>
    <property type="match status" value="1"/>
</dbReference>
<reference evidence="2 3" key="1">
    <citation type="submission" date="2018-10" db="EMBL/GenBank/DDBJ databases">
        <title>Isolation from cow dung.</title>
        <authorList>
            <person name="Ling L."/>
        </authorList>
    </citation>
    <scope>NUCLEOTIDE SEQUENCE [LARGE SCALE GENOMIC DNA]</scope>
    <source>
        <strain evidence="2 3">NEAU-LL90</strain>
    </source>
</reference>
<dbReference type="PANTHER" id="PTHR48098">
    <property type="entry name" value="ENTEROCHELIN ESTERASE-RELATED"/>
    <property type="match status" value="1"/>
</dbReference>
<dbReference type="InterPro" id="IPR050583">
    <property type="entry name" value="Mycobacterial_A85_antigen"/>
</dbReference>
<dbReference type="PANTHER" id="PTHR48098:SF1">
    <property type="entry name" value="DIACYLGLYCEROL ACYLTRANSFERASE_MYCOLYLTRANSFERASE AG85A"/>
    <property type="match status" value="1"/>
</dbReference>
<feature type="chain" id="PRO_5039179730" evidence="1">
    <location>
        <begin position="48"/>
        <end position="356"/>
    </location>
</feature>
<protein>
    <submittedName>
        <fullName evidence="2">Esterase family protein</fullName>
    </submittedName>
</protein>
<dbReference type="OrthoDB" id="4366784at2"/>
<feature type="signal peptide" evidence="1">
    <location>
        <begin position="1"/>
        <end position="47"/>
    </location>
</feature>
<dbReference type="Proteomes" id="UP000279275">
    <property type="component" value="Unassembled WGS sequence"/>
</dbReference>
<dbReference type="SUPFAM" id="SSF53474">
    <property type="entry name" value="alpha/beta-Hydrolases"/>
    <property type="match status" value="1"/>
</dbReference>
<comment type="caution">
    <text evidence="2">The sequence shown here is derived from an EMBL/GenBank/DDBJ whole genome shotgun (WGS) entry which is preliminary data.</text>
</comment>
<dbReference type="InterPro" id="IPR029058">
    <property type="entry name" value="AB_hydrolase_fold"/>
</dbReference>
<accession>A0A3M2LAZ0</accession>
<keyword evidence="3" id="KW-1185">Reference proteome</keyword>
<evidence type="ECO:0000313" key="2">
    <source>
        <dbReference type="EMBL" id="RMI34206.1"/>
    </source>
</evidence>
<dbReference type="EMBL" id="RFFH01000002">
    <property type="protein sequence ID" value="RMI34206.1"/>
    <property type="molecule type" value="Genomic_DNA"/>
</dbReference>
<sequence>MRSETVRAQQGGRGKRRGWVKRTVAGLAAALALPLATTAVGAGAAHAALNPAGFDFWVDSTMGPIKSRVFPAADGNTSRVVYLLDGERAQDDLNGWEINTNVAQALMDANINVVMPVGGESSWYADWAAPSSFLGLNTGSANGAAASLSVGATGWTEQMGKINKYTWETFLTQNLRGALHDRLGFNPSANGVIGLSMSGSSALTLAAFHPDQFKYAASLSGPLNLSGPGMRPLMRMAMMSAGGYNIDSMAPIGSGQAARMDPFIQAPKLVANGTRIWVSAASGIPTPGIPAGPMDYIQGTPIEAVVLANSRMFQLRMDSLGYHNVTYDWPATGTHNWTTWEPEVYKMLPDLSANIG</sequence>
<dbReference type="GO" id="GO:0016747">
    <property type="term" value="F:acyltransferase activity, transferring groups other than amino-acyl groups"/>
    <property type="evidence" value="ECO:0007669"/>
    <property type="project" value="TreeGrafter"/>
</dbReference>
<keyword evidence="1" id="KW-0732">Signal</keyword>
<proteinExistence type="predicted"/>
<dbReference type="RefSeq" id="WP_122187129.1">
    <property type="nucleotide sequence ID" value="NZ_RFFH01000002.1"/>
</dbReference>
<dbReference type="InterPro" id="IPR000801">
    <property type="entry name" value="Esterase-like"/>
</dbReference>
<dbReference type="Pfam" id="PF00756">
    <property type="entry name" value="Esterase"/>
    <property type="match status" value="1"/>
</dbReference>
<evidence type="ECO:0000313" key="3">
    <source>
        <dbReference type="Proteomes" id="UP000279275"/>
    </source>
</evidence>
<gene>
    <name evidence="2" type="ORF">EBN03_07265</name>
</gene>
<name>A0A3M2LAZ0_9NOCA</name>
<dbReference type="AlphaFoldDB" id="A0A3M2LAZ0"/>
<organism evidence="2 3">
    <name type="scientific">Nocardia stercoris</name>
    <dbReference type="NCBI Taxonomy" id="2483361"/>
    <lineage>
        <taxon>Bacteria</taxon>
        <taxon>Bacillati</taxon>
        <taxon>Actinomycetota</taxon>
        <taxon>Actinomycetes</taxon>
        <taxon>Mycobacteriales</taxon>
        <taxon>Nocardiaceae</taxon>
        <taxon>Nocardia</taxon>
    </lineage>
</organism>
<evidence type="ECO:0000256" key="1">
    <source>
        <dbReference type="SAM" id="SignalP"/>
    </source>
</evidence>